<accession>A0ABN9GYH3</accession>
<evidence type="ECO:0000313" key="2">
    <source>
        <dbReference type="Proteomes" id="UP001162483"/>
    </source>
</evidence>
<organism evidence="1 2">
    <name type="scientific">Staurois parvus</name>
    <dbReference type="NCBI Taxonomy" id="386267"/>
    <lineage>
        <taxon>Eukaryota</taxon>
        <taxon>Metazoa</taxon>
        <taxon>Chordata</taxon>
        <taxon>Craniata</taxon>
        <taxon>Vertebrata</taxon>
        <taxon>Euteleostomi</taxon>
        <taxon>Amphibia</taxon>
        <taxon>Batrachia</taxon>
        <taxon>Anura</taxon>
        <taxon>Neobatrachia</taxon>
        <taxon>Ranoidea</taxon>
        <taxon>Ranidae</taxon>
        <taxon>Staurois</taxon>
    </lineage>
</organism>
<sequence>MSPLKCLNFHWLRPPYVPYVPTLTGTRTWKTDASVGPRRWPGAAGGT</sequence>
<evidence type="ECO:0000313" key="1">
    <source>
        <dbReference type="EMBL" id="CAI9614184.1"/>
    </source>
</evidence>
<gene>
    <name evidence="1" type="ORF">SPARVUS_LOCUS15015408</name>
</gene>
<dbReference type="Proteomes" id="UP001162483">
    <property type="component" value="Unassembled WGS sequence"/>
</dbReference>
<name>A0ABN9GYH3_9NEOB</name>
<protein>
    <submittedName>
        <fullName evidence="1">Uncharacterized protein</fullName>
    </submittedName>
</protein>
<feature type="non-terminal residue" evidence="1">
    <location>
        <position position="47"/>
    </location>
</feature>
<dbReference type="EMBL" id="CATNWA010019624">
    <property type="protein sequence ID" value="CAI9614184.1"/>
    <property type="molecule type" value="Genomic_DNA"/>
</dbReference>
<reference evidence="1" key="1">
    <citation type="submission" date="2023-05" db="EMBL/GenBank/DDBJ databases">
        <authorList>
            <person name="Stuckert A."/>
        </authorList>
    </citation>
    <scope>NUCLEOTIDE SEQUENCE</scope>
</reference>
<keyword evidence="2" id="KW-1185">Reference proteome</keyword>
<proteinExistence type="predicted"/>
<comment type="caution">
    <text evidence="1">The sequence shown here is derived from an EMBL/GenBank/DDBJ whole genome shotgun (WGS) entry which is preliminary data.</text>
</comment>